<reference evidence="19" key="1">
    <citation type="submission" date="2017-02" db="EMBL/GenBank/DDBJ databases">
        <authorList>
            <person name="Varghese N."/>
            <person name="Submissions S."/>
        </authorList>
    </citation>
    <scope>NUCLEOTIDE SEQUENCE [LARGE SCALE GENOMIC DNA]</scope>
    <source>
        <strain evidence="19">USBA 833</strain>
    </source>
</reference>
<dbReference type="SUPFAM" id="SSF51621">
    <property type="entry name" value="Phosphoenolpyruvate/pyruvate domain"/>
    <property type="match status" value="1"/>
</dbReference>
<dbReference type="PANTHER" id="PTHR22931">
    <property type="entry name" value="PHOSPHOENOLPYRUVATE DIKINASE-RELATED"/>
    <property type="match status" value="1"/>
</dbReference>
<evidence type="ECO:0000256" key="14">
    <source>
        <dbReference type="PIRSR" id="PIRSR000853-3"/>
    </source>
</evidence>
<dbReference type="InterPro" id="IPR008279">
    <property type="entry name" value="PEP-util_enz_mobile_dom"/>
</dbReference>
<feature type="active site" description="Tele-phosphohistidine intermediate" evidence="12">
    <location>
        <position position="458"/>
    </location>
</feature>
<dbReference type="InterPro" id="IPR040442">
    <property type="entry name" value="Pyrv_kinase-like_dom_sf"/>
</dbReference>
<dbReference type="Gene3D" id="1.20.80.30">
    <property type="match status" value="1"/>
</dbReference>
<feature type="binding site" evidence="13">
    <location>
        <position position="772"/>
    </location>
    <ligand>
        <name>substrate</name>
    </ligand>
</feature>
<dbReference type="Gene3D" id="1.10.189.10">
    <property type="entry name" value="Pyruvate Phosphate Dikinase, domain 2"/>
    <property type="match status" value="1"/>
</dbReference>
<evidence type="ECO:0000256" key="13">
    <source>
        <dbReference type="PIRSR" id="PIRSR000853-2"/>
    </source>
</evidence>
<dbReference type="InterPro" id="IPR010121">
    <property type="entry name" value="Pyruvate_phosphate_dikinase"/>
</dbReference>
<feature type="binding site" evidence="13">
    <location>
        <position position="748"/>
    </location>
    <ligand>
        <name>substrate</name>
    </ligand>
</feature>
<dbReference type="GO" id="GO:0046872">
    <property type="term" value="F:metal ion binding"/>
    <property type="evidence" value="ECO:0007669"/>
    <property type="project" value="UniProtKB-UniRule"/>
</dbReference>
<keyword evidence="19" id="KW-1185">Reference proteome</keyword>
<evidence type="ECO:0000259" key="15">
    <source>
        <dbReference type="Pfam" id="PF00391"/>
    </source>
</evidence>
<dbReference type="EMBL" id="FUYH01000007">
    <property type="protein sequence ID" value="SKA86008.1"/>
    <property type="molecule type" value="Genomic_DNA"/>
</dbReference>
<evidence type="ECO:0000256" key="12">
    <source>
        <dbReference type="PIRSR" id="PIRSR000853-1"/>
    </source>
</evidence>
<dbReference type="RefSeq" id="WP_078696177.1">
    <property type="nucleotide sequence ID" value="NZ_FUYH01000007.1"/>
</dbReference>
<organism evidence="18 19">
    <name type="scientific">Caloramator quimbayensis</name>
    <dbReference type="NCBI Taxonomy" id="1147123"/>
    <lineage>
        <taxon>Bacteria</taxon>
        <taxon>Bacillati</taxon>
        <taxon>Bacillota</taxon>
        <taxon>Clostridia</taxon>
        <taxon>Eubacteriales</taxon>
        <taxon>Clostridiaceae</taxon>
        <taxon>Caloramator</taxon>
    </lineage>
</organism>
<evidence type="ECO:0000256" key="4">
    <source>
        <dbReference type="ARBA" id="ARBA00020138"/>
    </source>
</evidence>
<dbReference type="InterPro" id="IPR018274">
    <property type="entry name" value="PEP_util_AS"/>
</dbReference>
<evidence type="ECO:0000256" key="11">
    <source>
        <dbReference type="PIRNR" id="PIRNR000853"/>
    </source>
</evidence>
<feature type="binding site" evidence="13">
    <location>
        <position position="771"/>
    </location>
    <ligand>
        <name>substrate</name>
    </ligand>
</feature>
<dbReference type="InterPro" id="IPR023151">
    <property type="entry name" value="PEP_util_CS"/>
</dbReference>
<dbReference type="STRING" id="1147123.SAMN05443428_10725"/>
<evidence type="ECO:0000313" key="18">
    <source>
        <dbReference type="EMBL" id="SKA86008.1"/>
    </source>
</evidence>
<dbReference type="OrthoDB" id="9765468at2"/>
<evidence type="ECO:0000259" key="17">
    <source>
        <dbReference type="Pfam" id="PF02896"/>
    </source>
</evidence>
<dbReference type="Gene3D" id="3.50.30.10">
    <property type="entry name" value="Phosphohistidine domain"/>
    <property type="match status" value="1"/>
</dbReference>
<evidence type="ECO:0000256" key="7">
    <source>
        <dbReference type="ARBA" id="ARBA00022741"/>
    </source>
</evidence>
<feature type="domain" description="PEP-utilising enzyme mobile" evidence="15">
    <location>
        <begin position="425"/>
        <end position="506"/>
    </location>
</feature>
<proteinExistence type="inferred from homology"/>
<dbReference type="InterPro" id="IPR015813">
    <property type="entry name" value="Pyrv/PenolPyrv_kinase-like_dom"/>
</dbReference>
<dbReference type="PANTHER" id="PTHR22931:SF9">
    <property type="entry name" value="PYRUVATE, PHOSPHATE DIKINASE 1, CHLOROPLASTIC"/>
    <property type="match status" value="1"/>
</dbReference>
<dbReference type="NCBIfam" id="NF004531">
    <property type="entry name" value="PRK05878.1"/>
    <property type="match status" value="1"/>
</dbReference>
<keyword evidence="9" id="KW-0067">ATP-binding</keyword>
<feature type="active site" description="Proton donor" evidence="12">
    <location>
        <position position="834"/>
    </location>
</feature>
<keyword evidence="5" id="KW-0808">Transferase</keyword>
<evidence type="ECO:0000256" key="6">
    <source>
        <dbReference type="ARBA" id="ARBA00022723"/>
    </source>
</evidence>
<dbReference type="InterPro" id="IPR036637">
    <property type="entry name" value="Phosphohistidine_dom_sf"/>
</dbReference>
<keyword evidence="8 18" id="KW-0418">Kinase</keyword>
<feature type="binding site" evidence="13">
    <location>
        <position position="564"/>
    </location>
    <ligand>
        <name>substrate</name>
    </ligand>
</feature>
<name>A0A1T4XA84_9CLOT</name>
<dbReference type="InterPro" id="IPR002192">
    <property type="entry name" value="PPDK_AMP/ATP-bd"/>
</dbReference>
<feature type="binding site" evidence="14">
    <location>
        <position position="772"/>
    </location>
    <ligand>
        <name>Mg(2+)</name>
        <dbReference type="ChEBI" id="CHEBI:18420"/>
    </ligand>
</feature>
<feature type="domain" description="Pyruvate phosphate dikinase AMP/ATP-binding" evidence="16">
    <location>
        <begin position="61"/>
        <end position="298"/>
    </location>
</feature>
<feature type="binding site" evidence="13">
    <location>
        <position position="620"/>
    </location>
    <ligand>
        <name>substrate</name>
    </ligand>
</feature>
<dbReference type="NCBIfam" id="TIGR01828">
    <property type="entry name" value="pyru_phos_dikin"/>
    <property type="match status" value="1"/>
</dbReference>
<dbReference type="Gene3D" id="3.30.1490.20">
    <property type="entry name" value="ATP-grasp fold, A domain"/>
    <property type="match status" value="1"/>
</dbReference>
<sequence>MTGQTKKYVYLFSEGNAGMRNLLGGKGANLAEMTNIGLPVPQGFTVTTEACTRYYEDGQKIGDDIKAQIFEYLEKLEQITGKKFGDPSNPLLVSVRSGARASMPGMMDTILNLGLNDETVVGLAKLTNNERFAFDSYRRFIQMFSDVVMEIDKNKFEKILDAVKEENGAKYDTDLTAENLKEVVKRYKVLYKEEKGTDFPVDPREQLFEAVKAVFRSWNNPRAIVYRRLNDIPGDWGTAVNVQQMVFGNMGETSGTGVAFTRNPATGENKVFGEYLINAQGEDVVAGIRTPQSIETLKDVMPECYNEFMRIANILEKHYKDMQDMEFTIEQGKLYFLQTRNGKRTAPAALKIAVDMVSEGLNTKEEAVLKVDPKQLDQLLHPAFDQEELKSAKEIAKGLPASPGAGCGKVYFTAEEAKEHRAVGEKVVLVRVETSPEDIEGMVAAEGILTARGGMTSHAAVVARGMGKCCVAGCGDIQINEDEKYFVANGVRINEGDYISLDGSTGKVYGQKIKTVEPEITGYFGTFMAWADEIRKLKVRTNADTPRDSHQAVKFGAEGIGLCRTEHMFFEEDRIPAVREMIVAKNEEQRRKALAKLLPMQKKDFIGIYEAMEERPVTIRLLDPPLHEFLPQEDDDIRELANTMGLTFEELKATVESLHEFNPMMGHRGCRLAVSYPEIAEMQTTAIIEAAIEVNRKHGWNIVPEIMIPLVGEIKELKFVKEIIVKTADEIIAKEGVNLKYMVGTMIEIPRAALTADEIAKEAEFFSFGTNDLTQMTFGFSRDDAGKFLNDYYDKKIFESDPFAKLDQNGVGKLVKMAAELGRQTRPEIKLGICGEHGGDPSSVEFCHNVGLNYVSCSPFRVPIARLAAAQAQVKNPR</sequence>
<comment type="similarity">
    <text evidence="2 11">Belongs to the PEP-utilizing enzyme family.</text>
</comment>
<dbReference type="InterPro" id="IPR013815">
    <property type="entry name" value="ATP_grasp_subdomain_1"/>
</dbReference>
<dbReference type="PIRSF" id="PIRSF000853">
    <property type="entry name" value="PPDK"/>
    <property type="match status" value="1"/>
</dbReference>
<dbReference type="Gene3D" id="3.30.470.20">
    <property type="entry name" value="ATP-grasp fold, B domain"/>
    <property type="match status" value="1"/>
</dbReference>
<evidence type="ECO:0000259" key="16">
    <source>
        <dbReference type="Pfam" id="PF01326"/>
    </source>
</evidence>
<keyword evidence="10 14" id="KW-0460">Magnesium</keyword>
<evidence type="ECO:0000256" key="3">
    <source>
        <dbReference type="ARBA" id="ARBA00011994"/>
    </source>
</evidence>
<comment type="catalytic activity">
    <reaction evidence="11">
        <text>pyruvate + phosphate + ATP = phosphoenolpyruvate + AMP + diphosphate + H(+)</text>
        <dbReference type="Rhea" id="RHEA:10756"/>
        <dbReference type="ChEBI" id="CHEBI:15361"/>
        <dbReference type="ChEBI" id="CHEBI:15378"/>
        <dbReference type="ChEBI" id="CHEBI:30616"/>
        <dbReference type="ChEBI" id="CHEBI:33019"/>
        <dbReference type="ChEBI" id="CHEBI:43474"/>
        <dbReference type="ChEBI" id="CHEBI:58702"/>
        <dbReference type="ChEBI" id="CHEBI:456215"/>
        <dbReference type="EC" id="2.7.9.1"/>
    </reaction>
</comment>
<dbReference type="PROSITE" id="PS00370">
    <property type="entry name" value="PEP_ENZYMES_PHOS_SITE"/>
    <property type="match status" value="1"/>
</dbReference>
<dbReference type="Gene3D" id="3.20.20.60">
    <property type="entry name" value="Phosphoenolpyruvate-binding domains"/>
    <property type="match status" value="1"/>
</dbReference>
<feature type="binding site" evidence="14">
    <location>
        <position position="748"/>
    </location>
    <ligand>
        <name>Mg(2+)</name>
        <dbReference type="ChEBI" id="CHEBI:18420"/>
    </ligand>
</feature>
<evidence type="ECO:0000256" key="9">
    <source>
        <dbReference type="ARBA" id="ARBA00022840"/>
    </source>
</evidence>
<evidence type="ECO:0000256" key="2">
    <source>
        <dbReference type="ARBA" id="ARBA00007837"/>
    </source>
</evidence>
<gene>
    <name evidence="18" type="ORF">SAMN05443428_10725</name>
</gene>
<dbReference type="AlphaFoldDB" id="A0A1T4XA84"/>
<evidence type="ECO:0000256" key="1">
    <source>
        <dbReference type="ARBA" id="ARBA00001946"/>
    </source>
</evidence>
<comment type="cofactor">
    <cofactor evidence="1 11 14">
        <name>Mg(2+)</name>
        <dbReference type="ChEBI" id="CHEBI:18420"/>
    </cofactor>
</comment>
<dbReference type="Pfam" id="PF01326">
    <property type="entry name" value="PPDK_N"/>
    <property type="match status" value="2"/>
</dbReference>
<dbReference type="Pfam" id="PF00391">
    <property type="entry name" value="PEP-utilizers"/>
    <property type="match status" value="1"/>
</dbReference>
<feature type="binding site" evidence="13">
    <location>
        <position position="769"/>
    </location>
    <ligand>
        <name>substrate</name>
    </ligand>
</feature>
<dbReference type="Proteomes" id="UP000190105">
    <property type="component" value="Unassembled WGS sequence"/>
</dbReference>
<keyword evidence="18" id="KW-0670">Pyruvate</keyword>
<protein>
    <recommendedName>
        <fullName evidence="4 11">Pyruvate, phosphate dikinase</fullName>
        <ecNumber evidence="3 11">2.7.9.1</ecNumber>
    </recommendedName>
</protein>
<dbReference type="GO" id="GO:0050242">
    <property type="term" value="F:pyruvate, phosphate dikinase activity"/>
    <property type="evidence" value="ECO:0007669"/>
    <property type="project" value="UniProtKB-UniRule"/>
</dbReference>
<dbReference type="PROSITE" id="PS00742">
    <property type="entry name" value="PEP_ENZYMES_2"/>
    <property type="match status" value="1"/>
</dbReference>
<evidence type="ECO:0000313" key="19">
    <source>
        <dbReference type="Proteomes" id="UP000190105"/>
    </source>
</evidence>
<evidence type="ECO:0000256" key="5">
    <source>
        <dbReference type="ARBA" id="ARBA00022679"/>
    </source>
</evidence>
<dbReference type="SUPFAM" id="SSF56059">
    <property type="entry name" value="Glutathione synthetase ATP-binding domain-like"/>
    <property type="match status" value="1"/>
</dbReference>
<keyword evidence="7" id="KW-0547">Nucleotide-binding</keyword>
<feature type="domain" description="PEP-utilising enzyme C-terminal" evidence="17">
    <location>
        <begin position="522"/>
        <end position="873"/>
    </location>
</feature>
<accession>A0A1T4XA84</accession>
<dbReference type="Pfam" id="PF02896">
    <property type="entry name" value="PEP-utilizers_C"/>
    <property type="match status" value="1"/>
</dbReference>
<evidence type="ECO:0000256" key="10">
    <source>
        <dbReference type="ARBA" id="ARBA00022842"/>
    </source>
</evidence>
<feature type="binding site" evidence="13">
    <location>
        <position position="770"/>
    </location>
    <ligand>
        <name>substrate</name>
    </ligand>
</feature>
<dbReference type="GO" id="GO:0005524">
    <property type="term" value="F:ATP binding"/>
    <property type="evidence" value="ECO:0007669"/>
    <property type="project" value="UniProtKB-UniRule"/>
</dbReference>
<dbReference type="SUPFAM" id="SSF52009">
    <property type="entry name" value="Phosphohistidine domain"/>
    <property type="match status" value="1"/>
</dbReference>
<dbReference type="InterPro" id="IPR000121">
    <property type="entry name" value="PEP_util_C"/>
</dbReference>
<dbReference type="GO" id="GO:0016301">
    <property type="term" value="F:kinase activity"/>
    <property type="evidence" value="ECO:0007669"/>
    <property type="project" value="UniProtKB-UniRule"/>
</dbReference>
<keyword evidence="6 14" id="KW-0479">Metal-binding</keyword>
<feature type="domain" description="Pyruvate phosphate dikinase AMP/ATP-binding" evidence="16">
    <location>
        <begin position="306"/>
        <end position="358"/>
    </location>
</feature>
<dbReference type="EC" id="2.7.9.1" evidence="3 11"/>
<evidence type="ECO:0000256" key="8">
    <source>
        <dbReference type="ARBA" id="ARBA00022777"/>
    </source>
</evidence>